<comment type="cofactor">
    <cofactor evidence="1 7">
        <name>FAD</name>
        <dbReference type="ChEBI" id="CHEBI:57692"/>
    </cofactor>
</comment>
<dbReference type="InterPro" id="IPR050703">
    <property type="entry name" value="Flavin_MAO"/>
</dbReference>
<comment type="caution">
    <text evidence="11">The sequence shown here is derived from an EMBL/GenBank/DDBJ whole genome shotgun (WGS) entry which is preliminary data.</text>
</comment>
<dbReference type="PANTHER" id="PTHR43563">
    <property type="entry name" value="AMINE OXIDASE"/>
    <property type="match status" value="1"/>
</dbReference>
<dbReference type="SUPFAM" id="SSF54373">
    <property type="entry name" value="FAD-linked reductases, C-terminal domain"/>
    <property type="match status" value="1"/>
</dbReference>
<comment type="subcellular location">
    <subcellularLocation>
        <location evidence="2">Mitochondrion outer membrane</location>
        <topology evidence="2">Single-pass type IV membrane protein</topology>
        <orientation evidence="2">Cytoplasmic side</orientation>
    </subcellularLocation>
</comment>
<dbReference type="EMBL" id="BTSY01000005">
    <property type="protein sequence ID" value="GMT31143.1"/>
    <property type="molecule type" value="Genomic_DNA"/>
</dbReference>
<feature type="compositionally biased region" description="Polar residues" evidence="8">
    <location>
        <begin position="505"/>
        <end position="515"/>
    </location>
</feature>
<dbReference type="PANTHER" id="PTHR43563:SF18">
    <property type="entry name" value="AMINE OXIDASE DOMAIN-CONTAINING PROTEIN"/>
    <property type="match status" value="1"/>
</dbReference>
<dbReference type="InterPro" id="IPR001613">
    <property type="entry name" value="Flavin_amine_oxidase"/>
</dbReference>
<evidence type="ECO:0000256" key="3">
    <source>
        <dbReference type="ARBA" id="ARBA00005995"/>
    </source>
</evidence>
<dbReference type="InterPro" id="IPR002937">
    <property type="entry name" value="Amino_oxidase"/>
</dbReference>
<evidence type="ECO:0000256" key="9">
    <source>
        <dbReference type="SAM" id="SignalP"/>
    </source>
</evidence>
<dbReference type="Gene3D" id="3.50.50.60">
    <property type="entry name" value="FAD/NAD(P)-binding domain"/>
    <property type="match status" value="1"/>
</dbReference>
<sequence length="855" mass="91616">MTRTLIALLLFLGIATVSSETVDVVVVGGGLAGLAAAREYASLRPDHTVVVLEARTTLGGRVHSVEMFTGNDTQSVDIGAQWISPSHTALIQLVQSLGFTLETQTSCGEQKVYEEAESHGRFARSTVDSSIPFEQMIRAAETQQFSGQSVKDWMASSNMSENEMHVVHRLLQTVLDAPESSVSALQPLLMASSEGGNLGELLAGNGHGQGMRVKEGLGAVVTAFSKGIGARLNEAVLSVTREDNGTVTVRTVKGEYSAKQVIIAVPPSLAGSIHFLPPLPHNVSNFLQSYASAGHAFYFAVTYNHPWWRANNVSGETVYGSRAGPLTWMTTFDTGASSECGTCGTSSGILWGIAHFGSPTPSSDKRKELITRALLRTMIYADAEEDLVDYKDYQFSRDEYLGGTVGVLPPSSDLAFILMLNNSINHGPVHFASAELSTASLGMMNGALLSGKRAAHAVDAAIERPIDENGAAAASSASHDSLYDAVKTPSLSDLLLPVSAGVTSFSREQEATTPPSVEESIDEPKIESPLRDSPVKSTTPFVYTTSTFYPTTTPAHEVDATTAHVRGPGDFKYSTSTQYPVDIGFRHDVAPIETHKDESISDQQPAVISASHDAPVSKETEPLEPFEAEGFEYHKNLTDGFDYSTSTQYPPTTTVSHTAETVPQTASGGFDYHTSTQYPPSESTSATVSESTVASSSNEDEEPPAKMAVLKNEQMVPSVPSDISGEIRTTNGAAFNYSTSTQYPPVPTQKIVPLVHFSTGNSPQTEFSVDEPVQHADEEKVGVPLRDHVLAEGSGEEVKKDSTVEKDTVDHVALANSAMQTLEKEVPLLPKEESAGIGERLLELLRKIMRILKGE</sequence>
<proteinExistence type="inferred from homology"/>
<feature type="signal peptide" evidence="9">
    <location>
        <begin position="1"/>
        <end position="19"/>
    </location>
</feature>
<dbReference type="GO" id="GO:0005741">
    <property type="term" value="C:mitochondrial outer membrane"/>
    <property type="evidence" value="ECO:0007669"/>
    <property type="project" value="UniProtKB-SubCell"/>
</dbReference>
<keyword evidence="7" id="KW-0285">Flavoprotein</keyword>
<reference evidence="11" key="1">
    <citation type="submission" date="2023-10" db="EMBL/GenBank/DDBJ databases">
        <title>Genome assembly of Pristionchus species.</title>
        <authorList>
            <person name="Yoshida K."/>
            <person name="Sommer R.J."/>
        </authorList>
    </citation>
    <scope>NUCLEOTIDE SEQUENCE</scope>
    <source>
        <strain evidence="11">RS5133</strain>
    </source>
</reference>
<dbReference type="GO" id="GO:0008131">
    <property type="term" value="F:primary methylamine oxidase activity"/>
    <property type="evidence" value="ECO:0007669"/>
    <property type="project" value="UniProtKB-ARBA"/>
</dbReference>
<feature type="compositionally biased region" description="Basic and acidic residues" evidence="8">
    <location>
        <begin position="522"/>
        <end position="534"/>
    </location>
</feature>
<evidence type="ECO:0000256" key="2">
    <source>
        <dbReference type="ARBA" id="ARBA00004362"/>
    </source>
</evidence>
<keyword evidence="9" id="KW-0732">Signal</keyword>
<evidence type="ECO:0000256" key="6">
    <source>
        <dbReference type="PIRSR" id="PIRSR601613-1"/>
    </source>
</evidence>
<feature type="binding site" evidence="6">
    <location>
        <position position="435"/>
    </location>
    <ligand>
        <name>FAD</name>
        <dbReference type="ChEBI" id="CHEBI:57692"/>
    </ligand>
</feature>
<evidence type="ECO:0000256" key="5">
    <source>
        <dbReference type="ARBA" id="ARBA00048448"/>
    </source>
</evidence>
<feature type="region of interest" description="Disordered" evidence="8">
    <location>
        <begin position="505"/>
        <end position="534"/>
    </location>
</feature>
<dbReference type="PRINTS" id="PR00757">
    <property type="entry name" value="AMINEOXDASEF"/>
</dbReference>
<evidence type="ECO:0000256" key="1">
    <source>
        <dbReference type="ARBA" id="ARBA00001974"/>
    </source>
</evidence>
<feature type="binding site" evidence="6">
    <location>
        <begin position="53"/>
        <end position="54"/>
    </location>
    <ligand>
        <name>FAD</name>
        <dbReference type="ChEBI" id="CHEBI:57692"/>
    </ligand>
</feature>
<evidence type="ECO:0000256" key="7">
    <source>
        <dbReference type="RuleBase" id="RU362067"/>
    </source>
</evidence>
<dbReference type="InterPro" id="IPR036188">
    <property type="entry name" value="FAD/NAD-bd_sf"/>
</dbReference>
<keyword evidence="4 7" id="KW-0560">Oxidoreductase</keyword>
<feature type="domain" description="Amine oxidase" evidence="10">
    <location>
        <begin position="31"/>
        <end position="458"/>
    </location>
</feature>
<evidence type="ECO:0000259" key="10">
    <source>
        <dbReference type="Pfam" id="PF01593"/>
    </source>
</evidence>
<dbReference type="GO" id="GO:0097621">
    <property type="term" value="F:monoamine oxidase activity"/>
    <property type="evidence" value="ECO:0007669"/>
    <property type="project" value="UniProtKB-EC"/>
</dbReference>
<evidence type="ECO:0000313" key="11">
    <source>
        <dbReference type="EMBL" id="GMT31143.1"/>
    </source>
</evidence>
<feature type="binding site" evidence="6">
    <location>
        <position position="236"/>
    </location>
    <ligand>
        <name>FAD</name>
        <dbReference type="ChEBI" id="CHEBI:57692"/>
    </ligand>
</feature>
<comment type="catalytic activity">
    <reaction evidence="5">
        <text>a secondary aliphatic amine + O2 + H2O = a primary amine + an aldehyde + H2O2</text>
        <dbReference type="Rhea" id="RHEA:26414"/>
        <dbReference type="ChEBI" id="CHEBI:15377"/>
        <dbReference type="ChEBI" id="CHEBI:15379"/>
        <dbReference type="ChEBI" id="CHEBI:16240"/>
        <dbReference type="ChEBI" id="CHEBI:17478"/>
        <dbReference type="ChEBI" id="CHEBI:58855"/>
        <dbReference type="ChEBI" id="CHEBI:65296"/>
        <dbReference type="EC" id="1.4.3.4"/>
    </reaction>
</comment>
<evidence type="ECO:0000256" key="8">
    <source>
        <dbReference type="SAM" id="MobiDB-lite"/>
    </source>
</evidence>
<feature type="chain" id="PRO_5043405918" description="Amine oxidase" evidence="9">
    <location>
        <begin position="20"/>
        <end position="855"/>
    </location>
</feature>
<accession>A0AAV5WI96</accession>
<evidence type="ECO:0000256" key="4">
    <source>
        <dbReference type="ARBA" id="ARBA00023002"/>
    </source>
</evidence>
<feature type="compositionally biased region" description="Low complexity" evidence="8">
    <location>
        <begin position="681"/>
        <end position="697"/>
    </location>
</feature>
<dbReference type="SUPFAM" id="SSF51905">
    <property type="entry name" value="FAD/NAD(P)-binding domain"/>
    <property type="match status" value="1"/>
</dbReference>
<keyword evidence="7" id="KW-0274">FAD</keyword>
<name>A0AAV5WI96_9BILA</name>
<comment type="similarity">
    <text evidence="3 7">Belongs to the flavin monoamine oxidase family.</text>
</comment>
<dbReference type="Proteomes" id="UP001432322">
    <property type="component" value="Unassembled WGS sequence"/>
</dbReference>
<gene>
    <name evidence="11" type="ORF">PFISCL1PPCAC_22440</name>
</gene>
<protein>
    <recommendedName>
        <fullName evidence="7">Amine oxidase</fullName>
        <ecNumber evidence="7">1.4.3.-</ecNumber>
    </recommendedName>
</protein>
<keyword evidence="12" id="KW-1185">Reference proteome</keyword>
<dbReference type="EC" id="1.4.3.-" evidence="7"/>
<feature type="compositionally biased region" description="Polar residues" evidence="8">
    <location>
        <begin position="655"/>
        <end position="680"/>
    </location>
</feature>
<organism evidence="11 12">
    <name type="scientific">Pristionchus fissidentatus</name>
    <dbReference type="NCBI Taxonomy" id="1538716"/>
    <lineage>
        <taxon>Eukaryota</taxon>
        <taxon>Metazoa</taxon>
        <taxon>Ecdysozoa</taxon>
        <taxon>Nematoda</taxon>
        <taxon>Chromadorea</taxon>
        <taxon>Rhabditida</taxon>
        <taxon>Rhabditina</taxon>
        <taxon>Diplogasteromorpha</taxon>
        <taxon>Diplogasteroidea</taxon>
        <taxon>Neodiplogasteridae</taxon>
        <taxon>Pristionchus</taxon>
    </lineage>
</organism>
<evidence type="ECO:0000313" key="12">
    <source>
        <dbReference type="Proteomes" id="UP001432322"/>
    </source>
</evidence>
<dbReference type="Pfam" id="PF01593">
    <property type="entry name" value="Amino_oxidase"/>
    <property type="match status" value="1"/>
</dbReference>
<feature type="region of interest" description="Disordered" evidence="8">
    <location>
        <begin position="650"/>
        <end position="704"/>
    </location>
</feature>
<dbReference type="AlphaFoldDB" id="A0AAV5WI96"/>